<dbReference type="CDD" id="cd20917">
    <property type="entry name" value="DCAF15-NTD"/>
    <property type="match status" value="1"/>
</dbReference>
<dbReference type="Proteomes" id="UP000192223">
    <property type="component" value="Unplaced"/>
</dbReference>
<organism evidence="3 4">
    <name type="scientific">Agrilus planipennis</name>
    <name type="common">Emerald ash borer</name>
    <name type="synonym">Agrilus marcopoli</name>
    <dbReference type="NCBI Taxonomy" id="224129"/>
    <lineage>
        <taxon>Eukaryota</taxon>
        <taxon>Metazoa</taxon>
        <taxon>Ecdysozoa</taxon>
        <taxon>Arthropoda</taxon>
        <taxon>Hexapoda</taxon>
        <taxon>Insecta</taxon>
        <taxon>Pterygota</taxon>
        <taxon>Neoptera</taxon>
        <taxon>Endopterygota</taxon>
        <taxon>Coleoptera</taxon>
        <taxon>Polyphaga</taxon>
        <taxon>Elateriformia</taxon>
        <taxon>Buprestoidea</taxon>
        <taxon>Buprestidae</taxon>
        <taxon>Agrilinae</taxon>
        <taxon>Agrilus</taxon>
    </lineage>
</organism>
<dbReference type="CDD" id="cd20913">
    <property type="entry name" value="DCAF15-CTD"/>
    <property type="match status" value="1"/>
</dbReference>
<dbReference type="GeneID" id="108737379"/>
<dbReference type="GO" id="GO:0080008">
    <property type="term" value="C:Cul4-RING E3 ubiquitin ligase complex"/>
    <property type="evidence" value="ECO:0007669"/>
    <property type="project" value="TreeGrafter"/>
</dbReference>
<feature type="region of interest" description="Disordered" evidence="1">
    <location>
        <begin position="1"/>
        <end position="35"/>
    </location>
</feature>
<gene>
    <name evidence="4" type="primary">LOC108737379</name>
</gene>
<evidence type="ECO:0000259" key="2">
    <source>
        <dbReference type="Pfam" id="PF14939"/>
    </source>
</evidence>
<dbReference type="KEGG" id="apln:108737379"/>
<keyword evidence="3" id="KW-1185">Reference proteome</keyword>
<dbReference type="InParanoid" id="A0A1W4WYW1"/>
<dbReference type="OrthoDB" id="6354267at2759"/>
<dbReference type="AlphaFoldDB" id="A0A1W4WYW1"/>
<evidence type="ECO:0000313" key="3">
    <source>
        <dbReference type="Proteomes" id="UP000192223"/>
    </source>
</evidence>
<accession>A0A1W4WYW1</accession>
<name>A0A1W4WYW1_AGRPL</name>
<dbReference type="PANTHER" id="PTHR28541">
    <property type="entry name" value="DDB1- AND CUL4-ASSOCIATED FACTOR 15"/>
    <property type="match status" value="1"/>
</dbReference>
<dbReference type="InterPro" id="IPR038914">
    <property type="entry name" value="DCAF15"/>
</dbReference>
<reference evidence="4" key="1">
    <citation type="submission" date="2025-08" db="UniProtKB">
        <authorList>
            <consortium name="RefSeq"/>
        </authorList>
    </citation>
    <scope>IDENTIFICATION</scope>
    <source>
        <tissue evidence="4">Entire body</tissue>
    </source>
</reference>
<evidence type="ECO:0000256" key="1">
    <source>
        <dbReference type="SAM" id="MobiDB-lite"/>
    </source>
</evidence>
<dbReference type="FunCoup" id="A0A1W4WYW1">
    <property type="interactions" value="35"/>
</dbReference>
<dbReference type="PANTHER" id="PTHR28541:SF1">
    <property type="entry name" value="DDB1- AND CUL4-ASSOCIATED FACTOR 15"/>
    <property type="match status" value="1"/>
</dbReference>
<dbReference type="Pfam" id="PF14939">
    <property type="entry name" value="DCAF15_WD40"/>
    <property type="match status" value="1"/>
</dbReference>
<feature type="compositionally biased region" description="Polar residues" evidence="1">
    <location>
        <begin position="1"/>
        <end position="10"/>
    </location>
</feature>
<dbReference type="RefSeq" id="XP_018325707.1">
    <property type="nucleotide sequence ID" value="XM_018470205.1"/>
</dbReference>
<protein>
    <submittedName>
        <fullName evidence="4">DDB1- and CUL4-associated factor 15</fullName>
    </submittedName>
</protein>
<dbReference type="InterPro" id="IPR032734">
    <property type="entry name" value="DCAF15_WD40"/>
</dbReference>
<feature type="domain" description="DDB1- and CUL4-associated factor 15 WD40 repeat-containing" evidence="2">
    <location>
        <begin position="69"/>
        <end position="272"/>
    </location>
</feature>
<dbReference type="GO" id="GO:0016567">
    <property type="term" value="P:protein ubiquitination"/>
    <property type="evidence" value="ECO:0007669"/>
    <property type="project" value="InterPro"/>
</dbReference>
<evidence type="ECO:0000313" key="4">
    <source>
        <dbReference type="RefSeq" id="XP_018325707.1"/>
    </source>
</evidence>
<dbReference type="InterPro" id="IPR047319">
    <property type="entry name" value="DCAF15_C"/>
</dbReference>
<sequence length="590" mass="67788">MASSTSNDDGNSLDFADINSDGSDWTEQSEYDKSDENDFSCDYRRNVNFVSKLISRQIHGRFTNHPRSKTEPFFRDVYCNCRFKLDHIIPKGVLNHIFMGFSLCGKFFFSYSGTPSDSETTGPMNLFPTVEYEVFIWSFVPGQKLRLISKHRIFKLFKSVGELRKVSFMQFPSDPCKLICYGTGSQTPEMAFLTILTLPFPKNCRNCKENLSLGRDCPSHVTEGWCLKHGFILHYMFSLAHPSPPFDPHISLAYPDHIVINTGHYVHILNVSTYKPPQRTVMSFNNEKFEENKMTPHTNLSSSFPDTLSDLSESPSELFSNHSIVDMILEDFSEYDLEDSLNKSHTGLLIIDSKTNADKPRWIKKVVRRYSSVDFENSSLVSGQSRDDYNIPIEIPLLVQTLTEQHLDVVPEFKSDQITETQLIVTQRTFDCEQFVQGRAQKLCIDAQLEFSHCEDYDVRIVHICPLNGHIVCKALIKIGAIQTSESCGKPRLYLSNCLFSWNISSDSFDIIESVEHSKLQPSTKKINLPELVIPNIVHKKVHIMDHLNTSKCSLRDYNNCFEICMDNKFFCKYFIIVFYIQKDQYLDSA</sequence>
<proteinExistence type="predicted"/>